<proteinExistence type="predicted"/>
<dbReference type="CDD" id="cd00303">
    <property type="entry name" value="retropepsin_like"/>
    <property type="match status" value="1"/>
</dbReference>
<dbReference type="AlphaFoldDB" id="A0A084G7J8"/>
<reference evidence="1 2" key="1">
    <citation type="journal article" date="2014" name="Genome Announc.">
        <title>Draft genome sequence of the pathogenic fungus Scedosporium apiospermum.</title>
        <authorList>
            <person name="Vandeputte P."/>
            <person name="Ghamrawi S."/>
            <person name="Rechenmann M."/>
            <person name="Iltis A."/>
            <person name="Giraud S."/>
            <person name="Fleury M."/>
            <person name="Thornton C."/>
            <person name="Delhaes L."/>
            <person name="Meyer W."/>
            <person name="Papon N."/>
            <person name="Bouchara J.P."/>
        </authorList>
    </citation>
    <scope>NUCLEOTIDE SEQUENCE [LARGE SCALE GENOMIC DNA]</scope>
    <source>
        <strain evidence="1 2">IHEM 14462</strain>
    </source>
</reference>
<dbReference type="InterPro" id="IPR021109">
    <property type="entry name" value="Peptidase_aspartic_dom_sf"/>
</dbReference>
<protein>
    <submittedName>
        <fullName evidence="1">Uncharacterized protein</fullName>
    </submittedName>
</protein>
<sequence>MATGLQTDPGFNGDADNLPSWGLGETVTFDETLHPARWRTYVVDELVQPFVTGVVQEQSHYEKFLSTRRRSEAGKSTLARYPKLITFHGDIRPDVLTPAPGSVPSASNKPPVMNFTSRSKQHFVEGVVDGTLVDACPDSGADRCFMSPRLASDLGLYPADGTQKRIVLANKKHVESPGMVKVPWSAYARKIGLAIDRDFENWLEVEFADGTTAWTSGVVRDASWEVGGKTVRCDFHVLEELSVDAIVSNNYLFDLNIFSEYGGCFFDIDSEEDLFELCNIRLIGRYGDGLNVLEQEYLEDVTSPNAFDPEMVQRELARRDQIRDEILALPDNEREVATQAEAERQRRWQDLRQAHWTSGGAGRWGWSPRGYQLDDIVEEKDPHYIHSFEIYEEEPEG</sequence>
<dbReference type="RefSeq" id="XP_016643109.1">
    <property type="nucleotide sequence ID" value="XM_016787230.1"/>
</dbReference>
<dbReference type="Pfam" id="PF13650">
    <property type="entry name" value="Asp_protease_2"/>
    <property type="match status" value="1"/>
</dbReference>
<dbReference type="OrthoDB" id="6079484at2759"/>
<dbReference type="VEuPathDB" id="FungiDB:SAPIO_CDS4754"/>
<dbReference type="Gene3D" id="2.40.70.10">
    <property type="entry name" value="Acid Proteases"/>
    <property type="match status" value="1"/>
</dbReference>
<organism evidence="1 2">
    <name type="scientific">Pseudallescheria apiosperma</name>
    <name type="common">Scedosporium apiospermum</name>
    <dbReference type="NCBI Taxonomy" id="563466"/>
    <lineage>
        <taxon>Eukaryota</taxon>
        <taxon>Fungi</taxon>
        <taxon>Dikarya</taxon>
        <taxon>Ascomycota</taxon>
        <taxon>Pezizomycotina</taxon>
        <taxon>Sordariomycetes</taxon>
        <taxon>Hypocreomycetidae</taxon>
        <taxon>Microascales</taxon>
        <taxon>Microascaceae</taxon>
        <taxon>Scedosporium</taxon>
    </lineage>
</organism>
<dbReference type="Proteomes" id="UP000028545">
    <property type="component" value="Unassembled WGS sequence"/>
</dbReference>
<evidence type="ECO:0000313" key="2">
    <source>
        <dbReference type="Proteomes" id="UP000028545"/>
    </source>
</evidence>
<comment type="caution">
    <text evidence="1">The sequence shown here is derived from an EMBL/GenBank/DDBJ whole genome shotgun (WGS) entry which is preliminary data.</text>
</comment>
<dbReference type="KEGG" id="sapo:SAPIO_CDS4754"/>
<keyword evidence="2" id="KW-1185">Reference proteome</keyword>
<evidence type="ECO:0000313" key="1">
    <source>
        <dbReference type="EMBL" id="KEZ43310.1"/>
    </source>
</evidence>
<dbReference type="EMBL" id="JOWA01000094">
    <property type="protein sequence ID" value="KEZ43310.1"/>
    <property type="molecule type" value="Genomic_DNA"/>
</dbReference>
<gene>
    <name evidence="1" type="ORF">SAPIO_CDS4754</name>
</gene>
<dbReference type="GeneID" id="27723826"/>
<accession>A0A084G7J8</accession>
<dbReference type="HOGENOM" id="CLU_694743_0_0_1"/>
<name>A0A084G7J8_PSEDA</name>